<feature type="compositionally biased region" description="Low complexity" evidence="5">
    <location>
        <begin position="506"/>
        <end position="520"/>
    </location>
</feature>
<evidence type="ECO:0000256" key="3">
    <source>
        <dbReference type="ARBA" id="ARBA00022833"/>
    </source>
</evidence>
<keyword evidence="8" id="KW-1185">Reference proteome</keyword>
<name>A0ABR3ZQ36_9PEZI</name>
<evidence type="ECO:0000313" key="7">
    <source>
        <dbReference type="EMBL" id="KAL1901948.1"/>
    </source>
</evidence>
<dbReference type="EMBL" id="JAWCUI010000006">
    <property type="protein sequence ID" value="KAL1901948.1"/>
    <property type="molecule type" value="Genomic_DNA"/>
</dbReference>
<keyword evidence="3 4" id="KW-0862">Zinc</keyword>
<feature type="zinc finger region" description="C3H1-type" evidence="4">
    <location>
        <begin position="318"/>
        <end position="346"/>
    </location>
</feature>
<organism evidence="7 8">
    <name type="scientific">Sporothrix stenoceras</name>
    <dbReference type="NCBI Taxonomy" id="5173"/>
    <lineage>
        <taxon>Eukaryota</taxon>
        <taxon>Fungi</taxon>
        <taxon>Dikarya</taxon>
        <taxon>Ascomycota</taxon>
        <taxon>Pezizomycotina</taxon>
        <taxon>Sordariomycetes</taxon>
        <taxon>Sordariomycetidae</taxon>
        <taxon>Ophiostomatales</taxon>
        <taxon>Ophiostomataceae</taxon>
        <taxon>Sporothrix</taxon>
    </lineage>
</organism>
<dbReference type="PROSITE" id="PS50103">
    <property type="entry name" value="ZF_C3H1"/>
    <property type="match status" value="1"/>
</dbReference>
<evidence type="ECO:0000256" key="4">
    <source>
        <dbReference type="PROSITE-ProRule" id="PRU00723"/>
    </source>
</evidence>
<proteinExistence type="predicted"/>
<feature type="region of interest" description="Disordered" evidence="5">
    <location>
        <begin position="506"/>
        <end position="552"/>
    </location>
</feature>
<dbReference type="SUPFAM" id="SSF90229">
    <property type="entry name" value="CCCH zinc finger"/>
    <property type="match status" value="1"/>
</dbReference>
<gene>
    <name evidence="7" type="ORF">Sste5346_001654</name>
</gene>
<feature type="region of interest" description="Disordered" evidence="5">
    <location>
        <begin position="375"/>
        <end position="437"/>
    </location>
</feature>
<reference evidence="7 8" key="1">
    <citation type="journal article" date="2024" name="IMA Fungus">
        <title>IMA Genome - F19 : A genome assembly and annotation guide to empower mycologists, including annotated draft genome sequences of Ceratocystis pirilliformis, Diaporthe australafricana, Fusarium ophioides, Paecilomyces lecythidis, and Sporothrix stenoceras.</title>
        <authorList>
            <person name="Aylward J."/>
            <person name="Wilson A.M."/>
            <person name="Visagie C.M."/>
            <person name="Spraker J."/>
            <person name="Barnes I."/>
            <person name="Buitendag C."/>
            <person name="Ceriani C."/>
            <person name="Del Mar Angel L."/>
            <person name="du Plessis D."/>
            <person name="Fuchs T."/>
            <person name="Gasser K."/>
            <person name="Kramer D."/>
            <person name="Li W."/>
            <person name="Munsamy K."/>
            <person name="Piso A."/>
            <person name="Price J.L."/>
            <person name="Sonnekus B."/>
            <person name="Thomas C."/>
            <person name="van der Nest A."/>
            <person name="van Dijk A."/>
            <person name="van Heerden A."/>
            <person name="van Vuuren N."/>
            <person name="Yilmaz N."/>
            <person name="Duong T.A."/>
            <person name="van der Merwe N.A."/>
            <person name="Wingfield M.J."/>
            <person name="Wingfield B.D."/>
        </authorList>
    </citation>
    <scope>NUCLEOTIDE SEQUENCE [LARGE SCALE GENOMIC DNA]</scope>
    <source>
        <strain evidence="7 8">CMW 5346</strain>
    </source>
</reference>
<feature type="domain" description="C3H1-type" evidence="6">
    <location>
        <begin position="318"/>
        <end position="346"/>
    </location>
</feature>
<comment type="caution">
    <text evidence="7">The sequence shown here is derived from an EMBL/GenBank/DDBJ whole genome shotgun (WGS) entry which is preliminary data.</text>
</comment>
<feature type="compositionally biased region" description="Gly residues" evidence="5">
    <location>
        <begin position="533"/>
        <end position="544"/>
    </location>
</feature>
<dbReference type="InterPro" id="IPR000571">
    <property type="entry name" value="Znf_CCCH"/>
</dbReference>
<keyword evidence="1 4" id="KW-0479">Metal-binding</keyword>
<dbReference type="Proteomes" id="UP001583186">
    <property type="component" value="Unassembled WGS sequence"/>
</dbReference>
<feature type="compositionally biased region" description="Low complexity" evidence="5">
    <location>
        <begin position="407"/>
        <end position="419"/>
    </location>
</feature>
<dbReference type="InterPro" id="IPR036855">
    <property type="entry name" value="Znf_CCCH_sf"/>
</dbReference>
<sequence>MSPRVQYYVVRPGPVTMLPSGGRSQAPARLVPLVAIDQLPDWVDIVGVPRELKPEEAATMLAISSDDNSFDTKVKIKDDDGDIDSNSNVFEVRIISQKNKATPGTVTSPKGKYKTATVVKEEEAASNETKDTEDTKDAKEAPVFVTAPSTPAGVTIAAPTTTPTMLAAREFLSKDKGANGGAPSEIDYDFLVAFGQSPSEHLLNSAAEAKTVTDAVKTKPTANGNNYTLVNDLINFGVTDSQPAMVQLDGAVDGTHLEKEAKQTGAKTDAKVSVTSTSASGDKKEKKEPTTPPPKPGSPLKKTVVAKLSWSPQKPRILTPGKPCRHWCRTGTCHYGVKCYYAHVMPKTPEGLKAVDLERLPIWWVKRNRKATDKVTSDGVRSGPRRADTTAGTVHKATSPVPPLFAPGPTRTTTNNPRPARSNSSTSTADGGPYLNEFPHYKEKMEVQQAKEEGTYYAVVAKKLAAPPTQTRHTRAKSSVAAMAVHHPYSGLAMQMSRPSRISWTTATATRSRAQSVATSGATKDSDSSENSLGGGNIKNGGNGTAPPVQDINNLINLVDL</sequence>
<evidence type="ECO:0000313" key="8">
    <source>
        <dbReference type="Proteomes" id="UP001583186"/>
    </source>
</evidence>
<protein>
    <recommendedName>
        <fullName evidence="6">C3H1-type domain-containing protein</fullName>
    </recommendedName>
</protein>
<feature type="region of interest" description="Disordered" evidence="5">
    <location>
        <begin position="259"/>
        <end position="301"/>
    </location>
</feature>
<keyword evidence="2 4" id="KW-0863">Zinc-finger</keyword>
<evidence type="ECO:0000256" key="1">
    <source>
        <dbReference type="ARBA" id="ARBA00022723"/>
    </source>
</evidence>
<evidence type="ECO:0000256" key="5">
    <source>
        <dbReference type="SAM" id="MobiDB-lite"/>
    </source>
</evidence>
<evidence type="ECO:0000259" key="6">
    <source>
        <dbReference type="PROSITE" id="PS50103"/>
    </source>
</evidence>
<dbReference type="Pfam" id="PF00642">
    <property type="entry name" value="zf-CCCH"/>
    <property type="match status" value="1"/>
</dbReference>
<accession>A0ABR3ZQ36</accession>
<evidence type="ECO:0000256" key="2">
    <source>
        <dbReference type="ARBA" id="ARBA00022771"/>
    </source>
</evidence>